<evidence type="ECO:0000313" key="2">
    <source>
        <dbReference type="EMBL" id="AFZ22584.1"/>
    </source>
</evidence>
<dbReference type="KEGG" id="csg:Cylst_0209"/>
<dbReference type="InterPro" id="IPR025569">
    <property type="entry name" value="DUF4335"/>
</dbReference>
<feature type="compositionally biased region" description="Low complexity" evidence="1">
    <location>
        <begin position="219"/>
        <end position="251"/>
    </location>
</feature>
<reference evidence="2 3" key="1">
    <citation type="submission" date="2012-06" db="EMBL/GenBank/DDBJ databases">
        <title>Finished chromosome of genome of Cylindrospermum stagnale PCC 7417.</title>
        <authorList>
            <consortium name="US DOE Joint Genome Institute"/>
            <person name="Gugger M."/>
            <person name="Coursin T."/>
            <person name="Rippka R."/>
            <person name="Tandeau De Marsac N."/>
            <person name="Huntemann M."/>
            <person name="Wei C.-L."/>
            <person name="Han J."/>
            <person name="Detter J.C."/>
            <person name="Han C."/>
            <person name="Tapia R."/>
            <person name="Chen A."/>
            <person name="Kyrpides N."/>
            <person name="Mavromatis K."/>
            <person name="Markowitz V."/>
            <person name="Szeto E."/>
            <person name="Ivanova N."/>
            <person name="Pagani I."/>
            <person name="Pati A."/>
            <person name="Goodwin L."/>
            <person name="Nordberg H.P."/>
            <person name="Cantor M.N."/>
            <person name="Hua S.X."/>
            <person name="Woyke T."/>
            <person name="Kerfeld C.A."/>
        </authorList>
    </citation>
    <scope>NUCLEOTIDE SEQUENCE [LARGE SCALE GENOMIC DNA]</scope>
    <source>
        <strain evidence="2 3">PCC 7417</strain>
    </source>
</reference>
<dbReference type="RefSeq" id="WP_015205843.1">
    <property type="nucleotide sequence ID" value="NC_019757.1"/>
</dbReference>
<proteinExistence type="predicted"/>
<evidence type="ECO:0000256" key="1">
    <source>
        <dbReference type="SAM" id="MobiDB-lite"/>
    </source>
</evidence>
<dbReference type="eggNOG" id="COG0810">
    <property type="taxonomic scope" value="Bacteria"/>
</dbReference>
<sequence>MNIQRKYSLPNCTLLLEGLSDVTKAAHFQELRPELSILVNAECYLSSYSQPLAGGREFFESLVRAVSAYAQEFLSNVPNPQAHNQESELVELQKINSNRHRLIVHSEIAPEGFESNPNYSKQPPVQIDLNTVQLFDLVEAVDQFFADTQTLPELSLELQTVTRRYSGTSQALIKQAVPAAVGVSSLAAAAFAFSLIPAPQVRPPEIKPDEQASTTAPNVTPSPSAAAIPTPTTAPTEAAIPTPTTAPTEAAIPTPTITPIAAVTPIPSTAPATAATPVVRDLEALLTTVPEIADPSQLRALNRQVYNKIHPAWNNRSGFAQDLVYRLGVAADGEIVGYKAVNQGANEAIGQTPLPNLLYNPANRPPIANEAIAQFRVVFTKQGVLEVSPWRGYAKTPQVIGAKIADTNVVKDLNQKLYGTVRQSWSGTPTFTRDLKYRVAVNKDSVIADYEPLNQVAFDYFRETPLPKMFQAIYGSNVAAPNNKDALAHFQVVFKPNGTLEVTPWQGYR</sequence>
<organism evidence="2 3">
    <name type="scientific">Cylindrospermum stagnale PCC 7417</name>
    <dbReference type="NCBI Taxonomy" id="56107"/>
    <lineage>
        <taxon>Bacteria</taxon>
        <taxon>Bacillati</taxon>
        <taxon>Cyanobacteriota</taxon>
        <taxon>Cyanophyceae</taxon>
        <taxon>Nostocales</taxon>
        <taxon>Nostocaceae</taxon>
        <taxon>Cylindrospermum</taxon>
    </lineage>
</organism>
<dbReference type="OrthoDB" id="423373at2"/>
<dbReference type="EMBL" id="CP003642">
    <property type="protein sequence ID" value="AFZ22584.1"/>
    <property type="molecule type" value="Genomic_DNA"/>
</dbReference>
<gene>
    <name evidence="2" type="ORF">Cylst_0209</name>
</gene>
<dbReference type="Pfam" id="PF14233">
    <property type="entry name" value="DUF4335"/>
    <property type="match status" value="1"/>
</dbReference>
<evidence type="ECO:0008006" key="4">
    <source>
        <dbReference type="Google" id="ProtNLM"/>
    </source>
</evidence>
<dbReference type="STRING" id="56107.Cylst_0209"/>
<dbReference type="PATRIC" id="fig|56107.3.peg.238"/>
<keyword evidence="3" id="KW-1185">Reference proteome</keyword>
<dbReference type="AlphaFoldDB" id="K9WS31"/>
<accession>K9WS31</accession>
<feature type="region of interest" description="Disordered" evidence="1">
    <location>
        <begin position="202"/>
        <end position="251"/>
    </location>
</feature>
<evidence type="ECO:0000313" key="3">
    <source>
        <dbReference type="Proteomes" id="UP000010475"/>
    </source>
</evidence>
<dbReference type="HOGENOM" id="CLU_049735_0_0_3"/>
<dbReference type="Proteomes" id="UP000010475">
    <property type="component" value="Chromosome"/>
</dbReference>
<protein>
    <recommendedName>
        <fullName evidence="4">DUF4335 domain-containing protein</fullName>
    </recommendedName>
</protein>
<name>K9WS31_9NOST</name>